<evidence type="ECO:0000313" key="3">
    <source>
        <dbReference type="Proteomes" id="UP001154282"/>
    </source>
</evidence>
<feature type="compositionally biased region" description="Low complexity" evidence="1">
    <location>
        <begin position="48"/>
        <end position="57"/>
    </location>
</feature>
<feature type="non-terminal residue" evidence="2">
    <location>
        <position position="89"/>
    </location>
</feature>
<sequence>MCRKGKGGTITCSECKQPGHNKLFHTKGNKGGNSETGAASTQRSSTEVTTGTTPPMGSTGVVLQWMPDVWCLILKFHYFSIVGTLTNTF</sequence>
<reference evidence="2" key="1">
    <citation type="submission" date="2022-08" db="EMBL/GenBank/DDBJ databases">
        <authorList>
            <person name="Gutierrez-Valencia J."/>
        </authorList>
    </citation>
    <scope>NUCLEOTIDE SEQUENCE</scope>
</reference>
<dbReference type="EMBL" id="CAMGYJ010000009">
    <property type="protein sequence ID" value="CAI0545605.1"/>
    <property type="molecule type" value="Genomic_DNA"/>
</dbReference>
<feature type="compositionally biased region" description="Polar residues" evidence="1">
    <location>
        <begin position="32"/>
        <end position="47"/>
    </location>
</feature>
<proteinExistence type="predicted"/>
<accession>A0AAV0QJ66</accession>
<comment type="caution">
    <text evidence="2">The sequence shown here is derived from an EMBL/GenBank/DDBJ whole genome shotgun (WGS) entry which is preliminary data.</text>
</comment>
<dbReference type="AlphaFoldDB" id="A0AAV0QJ66"/>
<feature type="region of interest" description="Disordered" evidence="1">
    <location>
        <begin position="17"/>
        <end position="57"/>
    </location>
</feature>
<organism evidence="2 3">
    <name type="scientific">Linum tenue</name>
    <dbReference type="NCBI Taxonomy" id="586396"/>
    <lineage>
        <taxon>Eukaryota</taxon>
        <taxon>Viridiplantae</taxon>
        <taxon>Streptophyta</taxon>
        <taxon>Embryophyta</taxon>
        <taxon>Tracheophyta</taxon>
        <taxon>Spermatophyta</taxon>
        <taxon>Magnoliopsida</taxon>
        <taxon>eudicotyledons</taxon>
        <taxon>Gunneridae</taxon>
        <taxon>Pentapetalae</taxon>
        <taxon>rosids</taxon>
        <taxon>fabids</taxon>
        <taxon>Malpighiales</taxon>
        <taxon>Linaceae</taxon>
        <taxon>Linum</taxon>
    </lineage>
</organism>
<evidence type="ECO:0000313" key="2">
    <source>
        <dbReference type="EMBL" id="CAI0545605.1"/>
    </source>
</evidence>
<evidence type="ECO:0000256" key="1">
    <source>
        <dbReference type="SAM" id="MobiDB-lite"/>
    </source>
</evidence>
<gene>
    <name evidence="2" type="ORF">LITE_LOCUS43658</name>
</gene>
<keyword evidence="3" id="KW-1185">Reference proteome</keyword>
<protein>
    <submittedName>
        <fullName evidence="2">Uncharacterized protein</fullName>
    </submittedName>
</protein>
<dbReference type="Proteomes" id="UP001154282">
    <property type="component" value="Unassembled WGS sequence"/>
</dbReference>
<name>A0AAV0QJ66_9ROSI</name>